<evidence type="ECO:0000313" key="3">
    <source>
        <dbReference type="Proteomes" id="UP000199021"/>
    </source>
</evidence>
<feature type="signal peptide" evidence="1">
    <location>
        <begin position="1"/>
        <end position="18"/>
    </location>
</feature>
<dbReference type="EMBL" id="FOFB01000034">
    <property type="protein sequence ID" value="SER31833.1"/>
    <property type="molecule type" value="Genomic_DNA"/>
</dbReference>
<evidence type="ECO:0008006" key="4">
    <source>
        <dbReference type="Google" id="ProtNLM"/>
    </source>
</evidence>
<name>A0A1H9N8W7_9BACT</name>
<keyword evidence="1" id="KW-0732">Signal</keyword>
<evidence type="ECO:0000313" key="2">
    <source>
        <dbReference type="EMBL" id="SER31833.1"/>
    </source>
</evidence>
<protein>
    <recommendedName>
        <fullName evidence="4">CotH protein</fullName>
    </recommendedName>
</protein>
<dbReference type="InParanoid" id="A0A1H9N8W7"/>
<accession>A0A1H9N8W7</accession>
<dbReference type="RefSeq" id="WP_090172832.1">
    <property type="nucleotide sequence ID" value="NZ_FOFB01000034.1"/>
</dbReference>
<dbReference type="OrthoDB" id="662693at2"/>
<keyword evidence="3" id="KW-1185">Reference proteome</keyword>
<reference evidence="3" key="1">
    <citation type="submission" date="2016-10" db="EMBL/GenBank/DDBJ databases">
        <authorList>
            <person name="Varghese N."/>
            <person name="Submissions S."/>
        </authorList>
    </citation>
    <scope>NUCLEOTIDE SEQUENCE [LARGE SCALE GENOMIC DNA]</scope>
    <source>
        <strain evidence="3">DSM 24740</strain>
    </source>
</reference>
<organism evidence="2 3">
    <name type="scientific">Neolewinella agarilytica</name>
    <dbReference type="NCBI Taxonomy" id="478744"/>
    <lineage>
        <taxon>Bacteria</taxon>
        <taxon>Pseudomonadati</taxon>
        <taxon>Bacteroidota</taxon>
        <taxon>Saprospiria</taxon>
        <taxon>Saprospirales</taxon>
        <taxon>Lewinellaceae</taxon>
        <taxon>Neolewinella</taxon>
    </lineage>
</organism>
<sequence length="344" mass="38813">MLRFLPLALLFFAFTLGATTPSSLFDELGLEESRGTSATLDIEGMIPADGERPGVFTFRLGEETHSLSVEVSPRGKFRRHHCTLKPLKLNFKKGELRAAGLAEYDKYKLVVPCHPGKEGERILMREYLAYQAYGLLTPYSFRTQLLELSFREGDEERHFPAFLIESKRQFADRMGLEEVTEIYGNMQKDFDPAAEVTHALFQYLISNGDWNLTLGRNAKLFRKASGQLVPVGYDFDFSGWVSAPYARPSRDAGQRKLTDHVYLGYAQPDLVLSEVVENFLLQSDALKELVRGDAYLRFFLRRTMVGLGKISEQGMGTDGYYRSLRGADHDVIPFGAEASAFAIM</sequence>
<dbReference type="Proteomes" id="UP000199021">
    <property type="component" value="Unassembled WGS sequence"/>
</dbReference>
<proteinExistence type="predicted"/>
<evidence type="ECO:0000256" key="1">
    <source>
        <dbReference type="SAM" id="SignalP"/>
    </source>
</evidence>
<feature type="chain" id="PRO_5011554427" description="CotH protein" evidence="1">
    <location>
        <begin position="19"/>
        <end position="344"/>
    </location>
</feature>
<dbReference type="AlphaFoldDB" id="A0A1H9N8W7"/>
<gene>
    <name evidence="2" type="ORF">SAMN05444359_13436</name>
</gene>